<dbReference type="Proteomes" id="UP001454036">
    <property type="component" value="Unassembled WGS sequence"/>
</dbReference>
<sequence length="96" mass="10927">MLRLTLKKKGKKIGTAPIIKQLDVILASNLIDLRTSGWLSNKDTNVILQMSSMQNEAYPTMYLSTRRKLVMDLIKWYMTPAGNYGFKEVACNLDKS</sequence>
<comment type="caution">
    <text evidence="1">The sequence shown here is derived from an EMBL/GenBank/DDBJ whole genome shotgun (WGS) entry which is preliminary data.</text>
</comment>
<name>A0AAV3RK71_LITER</name>
<evidence type="ECO:0000313" key="1">
    <source>
        <dbReference type="EMBL" id="GAA0176810.1"/>
    </source>
</evidence>
<evidence type="ECO:0000313" key="2">
    <source>
        <dbReference type="Proteomes" id="UP001454036"/>
    </source>
</evidence>
<dbReference type="EMBL" id="BAABME010010253">
    <property type="protein sequence ID" value="GAA0176810.1"/>
    <property type="molecule type" value="Genomic_DNA"/>
</dbReference>
<proteinExistence type="predicted"/>
<gene>
    <name evidence="1" type="ORF">LIER_29605</name>
</gene>
<organism evidence="1 2">
    <name type="scientific">Lithospermum erythrorhizon</name>
    <name type="common">Purple gromwell</name>
    <name type="synonym">Lithospermum officinale var. erythrorhizon</name>
    <dbReference type="NCBI Taxonomy" id="34254"/>
    <lineage>
        <taxon>Eukaryota</taxon>
        <taxon>Viridiplantae</taxon>
        <taxon>Streptophyta</taxon>
        <taxon>Embryophyta</taxon>
        <taxon>Tracheophyta</taxon>
        <taxon>Spermatophyta</taxon>
        <taxon>Magnoliopsida</taxon>
        <taxon>eudicotyledons</taxon>
        <taxon>Gunneridae</taxon>
        <taxon>Pentapetalae</taxon>
        <taxon>asterids</taxon>
        <taxon>lamiids</taxon>
        <taxon>Boraginales</taxon>
        <taxon>Boraginaceae</taxon>
        <taxon>Boraginoideae</taxon>
        <taxon>Lithospermeae</taxon>
        <taxon>Lithospermum</taxon>
    </lineage>
</organism>
<protein>
    <submittedName>
        <fullName evidence="1">Uncharacterized protein</fullName>
    </submittedName>
</protein>
<keyword evidence="2" id="KW-1185">Reference proteome</keyword>
<accession>A0AAV3RK71</accession>
<dbReference type="AlphaFoldDB" id="A0AAV3RK71"/>
<reference evidence="1 2" key="1">
    <citation type="submission" date="2024-01" db="EMBL/GenBank/DDBJ databases">
        <title>The complete chloroplast genome sequence of Lithospermum erythrorhizon: insights into the phylogenetic relationship among Boraginaceae species and the maternal lineages of purple gromwells.</title>
        <authorList>
            <person name="Okada T."/>
            <person name="Watanabe K."/>
        </authorList>
    </citation>
    <scope>NUCLEOTIDE SEQUENCE [LARGE SCALE GENOMIC DNA]</scope>
</reference>